<evidence type="ECO:0000313" key="2">
    <source>
        <dbReference type="Proteomes" id="UP000746535"/>
    </source>
</evidence>
<comment type="caution">
    <text evidence="1">The sequence shown here is derived from an EMBL/GenBank/DDBJ whole genome shotgun (WGS) entry which is preliminary data.</text>
</comment>
<sequence length="185" mass="20516">METLIKIKNLVFLVILLMVSGCTTPLDKATVYYERSLFADQLADQTSDIKKQILQHGRCNVIIGTPGSNIGIMSFCVYAMTQDALRVLAWNASTLQYTPIVQLNWSSISSISLKTFGLTKQIQISEKQRQTGFSAIVDGGGYIDRDATVKIFEFAKEKGVKVVESDGLMKVPQGDTMFVPIIIKR</sequence>
<dbReference type="Proteomes" id="UP000746535">
    <property type="component" value="Unassembled WGS sequence"/>
</dbReference>
<reference evidence="1 2" key="1">
    <citation type="submission" date="2020-03" db="EMBL/GenBank/DDBJ databases">
        <authorList>
            <person name="Wang L."/>
            <person name="He N."/>
            <person name="Li Y."/>
            <person name="Fang Y."/>
            <person name="Zhang F."/>
        </authorList>
    </citation>
    <scope>NUCLEOTIDE SEQUENCE [LARGE SCALE GENOMIC DNA]</scope>
    <source>
        <strain evidence="2">hsmgli-8</strain>
    </source>
</reference>
<evidence type="ECO:0000313" key="1">
    <source>
        <dbReference type="EMBL" id="NJP03618.1"/>
    </source>
</evidence>
<dbReference type="RefSeq" id="WP_168086188.1">
    <property type="nucleotide sequence ID" value="NZ_JAAVJI010000029.1"/>
</dbReference>
<keyword evidence="2" id="KW-1185">Reference proteome</keyword>
<proteinExistence type="predicted"/>
<dbReference type="PROSITE" id="PS51257">
    <property type="entry name" value="PROKAR_LIPOPROTEIN"/>
    <property type="match status" value="1"/>
</dbReference>
<gene>
    <name evidence="1" type="ORF">HBH25_22620</name>
</gene>
<accession>A0ABX0YNS7</accession>
<organism evidence="1 2">
    <name type="scientific">Pseudomonas quercus</name>
    <dbReference type="NCBI Taxonomy" id="2722792"/>
    <lineage>
        <taxon>Bacteria</taxon>
        <taxon>Pseudomonadati</taxon>
        <taxon>Pseudomonadota</taxon>
        <taxon>Gammaproteobacteria</taxon>
        <taxon>Pseudomonadales</taxon>
        <taxon>Pseudomonadaceae</taxon>
        <taxon>Pseudomonas</taxon>
    </lineage>
</organism>
<protein>
    <submittedName>
        <fullName evidence="1">Uncharacterized protein</fullName>
    </submittedName>
</protein>
<dbReference type="EMBL" id="JAAVJI010000029">
    <property type="protein sequence ID" value="NJP03618.1"/>
    <property type="molecule type" value="Genomic_DNA"/>
</dbReference>
<name>A0ABX0YNS7_9PSED</name>